<dbReference type="InterPro" id="IPR000873">
    <property type="entry name" value="AMP-dep_synth/lig_dom"/>
</dbReference>
<evidence type="ECO:0000313" key="2">
    <source>
        <dbReference type="EMBL" id="BBY28435.1"/>
    </source>
</evidence>
<dbReference type="AlphaFoldDB" id="A0A7I7QQ95"/>
<organism evidence="2 3">
    <name type="scientific">Mycolicibacterium sediminis</name>
    <dbReference type="NCBI Taxonomy" id="1286180"/>
    <lineage>
        <taxon>Bacteria</taxon>
        <taxon>Bacillati</taxon>
        <taxon>Actinomycetota</taxon>
        <taxon>Actinomycetes</taxon>
        <taxon>Mycobacteriales</taxon>
        <taxon>Mycobacteriaceae</taxon>
        <taxon>Mycolicibacterium</taxon>
    </lineage>
</organism>
<evidence type="ECO:0000313" key="3">
    <source>
        <dbReference type="Proteomes" id="UP000467193"/>
    </source>
</evidence>
<dbReference type="SUPFAM" id="SSF56801">
    <property type="entry name" value="Acetyl-CoA synthetase-like"/>
    <property type="match status" value="1"/>
</dbReference>
<feature type="domain" description="AMP-dependent synthetase/ligase" evidence="1">
    <location>
        <begin position="175"/>
        <end position="323"/>
    </location>
</feature>
<gene>
    <name evidence="2" type="ORF">MSEDJ_25310</name>
</gene>
<keyword evidence="3" id="KW-1185">Reference proteome</keyword>
<reference evidence="2 3" key="1">
    <citation type="journal article" date="2019" name="Emerg. Microbes Infect.">
        <title>Comprehensive subspecies identification of 175 nontuberculous mycobacteria species based on 7547 genomic profiles.</title>
        <authorList>
            <person name="Matsumoto Y."/>
            <person name="Kinjo T."/>
            <person name="Motooka D."/>
            <person name="Nabeya D."/>
            <person name="Jung N."/>
            <person name="Uechi K."/>
            <person name="Horii T."/>
            <person name="Iida T."/>
            <person name="Fujita J."/>
            <person name="Nakamura S."/>
        </authorList>
    </citation>
    <scope>NUCLEOTIDE SEQUENCE [LARGE SCALE GENOMIC DNA]</scope>
    <source>
        <strain evidence="2 3">JCM 17899</strain>
    </source>
</reference>
<dbReference type="PANTHER" id="PTHR36932">
    <property type="entry name" value="CAPSULAR POLYSACCHARIDE BIOSYNTHESIS PROTEIN"/>
    <property type="match status" value="1"/>
</dbReference>
<dbReference type="Gene3D" id="3.40.50.12780">
    <property type="entry name" value="N-terminal domain of ligase-like"/>
    <property type="match status" value="1"/>
</dbReference>
<dbReference type="KEGG" id="msei:MSEDJ_25310"/>
<dbReference type="PANTHER" id="PTHR36932:SF1">
    <property type="entry name" value="CAPSULAR POLYSACCHARIDE BIOSYNTHESIS PROTEIN"/>
    <property type="match status" value="1"/>
</dbReference>
<sequence length="447" mass="48560">MSDDPLELPDYVPGARMALTDEQRWPGLSESGRSRLFDFERHRSAPPWRHRTGHRLDRAQQEAATRQLPLDDWLPRHLELAASLCAYRRWPRPLRTLADFPLISREDLVDDIAAFVPSGVDLDRMLHGTSSGSTGAALVMPDDPDELARGFHWLRGLVGEHWSPSPARLALAQVVFQRQAFTYASVVPAFGEALMARLNLHPDSWPGRAEQRDEFLRYADPQVISGSPTSLEVLLEPALVGALRPLGLISGATSLTASLRHALETAYGCAVLDVYGLHETRPIAVSADGGPFEVAQRRVHVEVLDDDGSPTPAGESGEVVVTSGENAYLPLVRYRTGDRARLVTHRGRPALADLEGRAPTTFVAASGATVPCVDLTQQLQAAGARGWTVTQREDGQTSAVIASGDRARVAECLELLLGRPVEVIRVASLADLGPGKPRRYQSSAGNA</sequence>
<accession>A0A7I7QQ95</accession>
<dbReference type="InterPro" id="IPR053158">
    <property type="entry name" value="CapK_Type1_Caps_Biosynth"/>
</dbReference>
<evidence type="ECO:0000259" key="1">
    <source>
        <dbReference type="Pfam" id="PF00501"/>
    </source>
</evidence>
<proteinExistence type="predicted"/>
<name>A0A7I7QQ95_9MYCO</name>
<dbReference type="Proteomes" id="UP000467193">
    <property type="component" value="Chromosome"/>
</dbReference>
<dbReference type="InterPro" id="IPR042099">
    <property type="entry name" value="ANL_N_sf"/>
</dbReference>
<dbReference type="RefSeq" id="WP_163797341.1">
    <property type="nucleotide sequence ID" value="NZ_AP022588.1"/>
</dbReference>
<dbReference type="EMBL" id="AP022588">
    <property type="protein sequence ID" value="BBY28435.1"/>
    <property type="molecule type" value="Genomic_DNA"/>
</dbReference>
<protein>
    <recommendedName>
        <fullName evidence="1">AMP-dependent synthetase/ligase domain-containing protein</fullName>
    </recommendedName>
</protein>
<dbReference type="Pfam" id="PF00501">
    <property type="entry name" value="AMP-binding"/>
    <property type="match status" value="1"/>
</dbReference>